<proteinExistence type="predicted"/>
<accession>A0A0H3HEB6</accession>
<dbReference type="EMBL" id="CP002833">
    <property type="protein sequence ID" value="AFI64885.1"/>
    <property type="molecule type" value="Genomic_DNA"/>
</dbReference>
<dbReference type="Proteomes" id="UP000010087">
    <property type="component" value="Chromosome 1"/>
</dbReference>
<organism evidence="1 2">
    <name type="scientific">Burkholderia pseudomallei (strain 1026b)</name>
    <dbReference type="NCBI Taxonomy" id="884204"/>
    <lineage>
        <taxon>Bacteria</taxon>
        <taxon>Pseudomonadati</taxon>
        <taxon>Pseudomonadota</taxon>
        <taxon>Betaproteobacteria</taxon>
        <taxon>Burkholderiales</taxon>
        <taxon>Burkholderiaceae</taxon>
        <taxon>Burkholderia</taxon>
        <taxon>pseudomallei group</taxon>
    </lineage>
</organism>
<sequence>MLLTPAAPSAVGAPVVEGHAPIFVTDRSQVVAILVTDR</sequence>
<gene>
    <name evidence="1" type="ordered locus">BP1026B_I0214</name>
</gene>
<evidence type="ECO:0000313" key="2">
    <source>
        <dbReference type="Proteomes" id="UP000010087"/>
    </source>
</evidence>
<protein>
    <submittedName>
        <fullName evidence="1">Uncharacterized protein</fullName>
    </submittedName>
</protein>
<name>A0A0H3HEB6_BURP2</name>
<reference evidence="1 2" key="1">
    <citation type="journal article" date="2012" name="PLoS ONE">
        <title>Evolution of Burkholderia pseudomallei in recurrent melioidosis.</title>
        <authorList>
            <person name="Hayden H.S."/>
            <person name="Lim R."/>
            <person name="Brittnacher M.J."/>
            <person name="Sims E.H."/>
            <person name="Ramage E.R."/>
            <person name="Fong C."/>
            <person name="Wu Z."/>
            <person name="Crist E."/>
            <person name="Chang J."/>
            <person name="Zhou Y."/>
            <person name="Radey M."/>
            <person name="Rohmer L."/>
            <person name="Haugen E."/>
            <person name="Gillett W."/>
            <person name="Wuthiekanun V."/>
            <person name="Peacock S.J."/>
            <person name="Kaul R."/>
            <person name="Miller S.I."/>
            <person name="Manoil C."/>
            <person name="Jacobs M.A."/>
        </authorList>
    </citation>
    <scope>NUCLEOTIDE SEQUENCE [LARGE SCALE GENOMIC DNA]</scope>
    <source>
        <strain evidence="1 2">1026b</strain>
    </source>
</reference>
<evidence type="ECO:0000313" key="1">
    <source>
        <dbReference type="EMBL" id="AFI64885.1"/>
    </source>
</evidence>
<dbReference type="KEGG" id="bpz:BP1026B_I0214"/>
<dbReference type="AlphaFoldDB" id="A0A0H3HEB6"/>